<dbReference type="InterPro" id="IPR003661">
    <property type="entry name" value="HisK_dim/P_dom"/>
</dbReference>
<dbReference type="CDD" id="cd00082">
    <property type="entry name" value="HisKA"/>
    <property type="match status" value="1"/>
</dbReference>
<evidence type="ECO:0000256" key="10">
    <source>
        <dbReference type="ARBA" id="ARBA00022840"/>
    </source>
</evidence>
<organism evidence="23 24">
    <name type="scientific">Veronia pacifica</name>
    <dbReference type="NCBI Taxonomy" id="1080227"/>
    <lineage>
        <taxon>Bacteria</taxon>
        <taxon>Pseudomonadati</taxon>
        <taxon>Pseudomonadota</taxon>
        <taxon>Gammaproteobacteria</taxon>
        <taxon>Vibrionales</taxon>
        <taxon>Vibrionaceae</taxon>
        <taxon>Veronia</taxon>
    </lineage>
</organism>
<dbReference type="SUPFAM" id="SSF47384">
    <property type="entry name" value="Homodimeric domain of signal transducing histidine kinase"/>
    <property type="match status" value="1"/>
</dbReference>
<feature type="transmembrane region" description="Helical" evidence="17">
    <location>
        <begin position="202"/>
        <end position="221"/>
    </location>
</feature>
<keyword evidence="10" id="KW-0067">ATP-binding</keyword>
<dbReference type="SUPFAM" id="SSF55781">
    <property type="entry name" value="GAF domain-like"/>
    <property type="match status" value="1"/>
</dbReference>
<dbReference type="Pfam" id="PF08448">
    <property type="entry name" value="PAS_4"/>
    <property type="match status" value="1"/>
</dbReference>
<reference evidence="23 24" key="1">
    <citation type="submission" date="2016-05" db="EMBL/GenBank/DDBJ databases">
        <title>Genomic Taxonomy of the Vibrionaceae.</title>
        <authorList>
            <person name="Gomez-Gil B."/>
            <person name="Enciso-Ibarra J."/>
        </authorList>
    </citation>
    <scope>NUCLEOTIDE SEQUENCE [LARGE SCALE GENOMIC DNA]</scope>
    <source>
        <strain evidence="23 24">CAIM 1920</strain>
    </source>
</reference>
<dbReference type="Proteomes" id="UP000094936">
    <property type="component" value="Unassembled WGS sequence"/>
</dbReference>
<dbReference type="InterPro" id="IPR005467">
    <property type="entry name" value="His_kinase_dom"/>
</dbReference>
<dbReference type="InterPro" id="IPR029016">
    <property type="entry name" value="GAF-like_dom_sf"/>
</dbReference>
<dbReference type="InterPro" id="IPR011006">
    <property type="entry name" value="CheY-like_superfamily"/>
</dbReference>
<evidence type="ECO:0000256" key="7">
    <source>
        <dbReference type="ARBA" id="ARBA00022692"/>
    </source>
</evidence>
<evidence type="ECO:0000256" key="15">
    <source>
        <dbReference type="PROSITE-ProRule" id="PRU00110"/>
    </source>
</evidence>
<evidence type="ECO:0000256" key="6">
    <source>
        <dbReference type="ARBA" id="ARBA00022679"/>
    </source>
</evidence>
<dbReference type="Gene3D" id="3.30.565.10">
    <property type="entry name" value="Histidine kinase-like ATPase, C-terminal domain"/>
    <property type="match status" value="1"/>
</dbReference>
<dbReference type="PROSITE" id="PS50110">
    <property type="entry name" value="RESPONSE_REGULATORY"/>
    <property type="match status" value="1"/>
</dbReference>
<dbReference type="Pfam" id="PF01627">
    <property type="entry name" value="Hpt"/>
    <property type="match status" value="1"/>
</dbReference>
<dbReference type="PROSITE" id="PS50894">
    <property type="entry name" value="HPT"/>
    <property type="match status" value="1"/>
</dbReference>
<comment type="subcellular location">
    <subcellularLocation>
        <location evidence="2">Cell membrane</location>
        <topology evidence="2">Multi-pass membrane protein</topology>
    </subcellularLocation>
</comment>
<dbReference type="GO" id="GO:0000155">
    <property type="term" value="F:phosphorelay sensor kinase activity"/>
    <property type="evidence" value="ECO:0007669"/>
    <property type="project" value="InterPro"/>
</dbReference>
<keyword evidence="13 17" id="KW-0472">Membrane</keyword>
<feature type="domain" description="Histidine kinase" evidence="18">
    <location>
        <begin position="582"/>
        <end position="805"/>
    </location>
</feature>
<evidence type="ECO:0000256" key="9">
    <source>
        <dbReference type="ARBA" id="ARBA00022777"/>
    </source>
</evidence>
<dbReference type="InterPro" id="IPR036890">
    <property type="entry name" value="HATPase_C_sf"/>
</dbReference>
<evidence type="ECO:0000256" key="17">
    <source>
        <dbReference type="SAM" id="Phobius"/>
    </source>
</evidence>
<dbReference type="InterPro" id="IPR004358">
    <property type="entry name" value="Sig_transdc_His_kin-like_C"/>
</dbReference>
<evidence type="ECO:0000313" key="23">
    <source>
        <dbReference type="EMBL" id="ODA31323.1"/>
    </source>
</evidence>
<proteinExistence type="predicted"/>
<evidence type="ECO:0000256" key="4">
    <source>
        <dbReference type="ARBA" id="ARBA00022475"/>
    </source>
</evidence>
<evidence type="ECO:0000256" key="11">
    <source>
        <dbReference type="ARBA" id="ARBA00022989"/>
    </source>
</evidence>
<dbReference type="STRING" id="1080227.A8L45_17675"/>
<dbReference type="SUPFAM" id="SSF55874">
    <property type="entry name" value="ATPase domain of HSP90 chaperone/DNA topoisomerase II/histidine kinase"/>
    <property type="match status" value="1"/>
</dbReference>
<dbReference type="InterPro" id="IPR036641">
    <property type="entry name" value="HPT_dom_sf"/>
</dbReference>
<dbReference type="InterPro" id="IPR000700">
    <property type="entry name" value="PAS-assoc_C"/>
</dbReference>
<evidence type="ECO:0000256" key="8">
    <source>
        <dbReference type="ARBA" id="ARBA00022741"/>
    </source>
</evidence>
<dbReference type="Gene3D" id="3.30.450.20">
    <property type="entry name" value="PAS domain"/>
    <property type="match status" value="1"/>
</dbReference>
<dbReference type="PANTHER" id="PTHR45339">
    <property type="entry name" value="HYBRID SIGNAL TRANSDUCTION HISTIDINE KINASE J"/>
    <property type="match status" value="1"/>
</dbReference>
<evidence type="ECO:0000256" key="5">
    <source>
        <dbReference type="ARBA" id="ARBA00022553"/>
    </source>
</evidence>
<feature type="domain" description="HPt" evidence="22">
    <location>
        <begin position="1119"/>
        <end position="1210"/>
    </location>
</feature>
<comment type="caution">
    <text evidence="23">The sequence shown here is derived from an EMBL/GenBank/DDBJ whole genome shotgun (WGS) entry which is preliminary data.</text>
</comment>
<dbReference type="FunFam" id="3.30.565.10:FF:000010">
    <property type="entry name" value="Sensor histidine kinase RcsC"/>
    <property type="match status" value="1"/>
</dbReference>
<dbReference type="CDD" id="cd00088">
    <property type="entry name" value="HPT"/>
    <property type="match status" value="1"/>
</dbReference>
<dbReference type="SMART" id="SM00387">
    <property type="entry name" value="HATPase_c"/>
    <property type="match status" value="1"/>
</dbReference>
<dbReference type="GO" id="GO:0005886">
    <property type="term" value="C:plasma membrane"/>
    <property type="evidence" value="ECO:0007669"/>
    <property type="project" value="UniProtKB-SubCell"/>
</dbReference>
<keyword evidence="6" id="KW-0808">Transferase</keyword>
<feature type="domain" description="PAC" evidence="21">
    <location>
        <begin position="512"/>
        <end position="564"/>
    </location>
</feature>
<accession>A0A1C3EDL5</accession>
<feature type="modified residue" description="4-aspartylphosphate" evidence="16">
    <location>
        <position position="1015"/>
    </location>
</feature>
<dbReference type="InterPro" id="IPR001789">
    <property type="entry name" value="Sig_transdc_resp-reg_receiver"/>
</dbReference>
<feature type="domain" description="Response regulatory" evidence="19">
    <location>
        <begin position="966"/>
        <end position="1082"/>
    </location>
</feature>
<keyword evidence="7 17" id="KW-0812">Transmembrane</keyword>
<dbReference type="SUPFAM" id="SSF47226">
    <property type="entry name" value="Histidine-containing phosphotransfer domain, HPT domain"/>
    <property type="match status" value="1"/>
</dbReference>
<keyword evidence="12" id="KW-0902">Two-component regulatory system</keyword>
<keyword evidence="4" id="KW-1003">Cell membrane</keyword>
<dbReference type="InterPro" id="IPR003594">
    <property type="entry name" value="HATPase_dom"/>
</dbReference>
<dbReference type="InterPro" id="IPR036097">
    <property type="entry name" value="HisK_dim/P_sf"/>
</dbReference>
<dbReference type="FunFam" id="1.10.287.130:FF:000038">
    <property type="entry name" value="Sensory transduction histidine kinase"/>
    <property type="match status" value="1"/>
</dbReference>
<dbReference type="InterPro" id="IPR000014">
    <property type="entry name" value="PAS"/>
</dbReference>
<evidence type="ECO:0000259" key="18">
    <source>
        <dbReference type="PROSITE" id="PS50109"/>
    </source>
</evidence>
<dbReference type="CDD" id="cd17546">
    <property type="entry name" value="REC_hyHK_CKI1_RcsC-like"/>
    <property type="match status" value="1"/>
</dbReference>
<gene>
    <name evidence="23" type="ORF">A8L45_17675</name>
</gene>
<dbReference type="PROSITE" id="PS50113">
    <property type="entry name" value="PAC"/>
    <property type="match status" value="1"/>
</dbReference>
<evidence type="ECO:0000259" key="21">
    <source>
        <dbReference type="PROSITE" id="PS50113"/>
    </source>
</evidence>
<dbReference type="SUPFAM" id="SSF55785">
    <property type="entry name" value="PYP-like sensor domain (PAS domain)"/>
    <property type="match status" value="1"/>
</dbReference>
<dbReference type="SMART" id="SM00388">
    <property type="entry name" value="HisKA"/>
    <property type="match status" value="1"/>
</dbReference>
<dbReference type="SMART" id="SM00448">
    <property type="entry name" value="REC"/>
    <property type="match status" value="1"/>
</dbReference>
<dbReference type="Pfam" id="PF00512">
    <property type="entry name" value="HisKA"/>
    <property type="match status" value="1"/>
</dbReference>
<feature type="modified residue" description="Phosphohistidine" evidence="15">
    <location>
        <position position="1158"/>
    </location>
</feature>
<dbReference type="Gene3D" id="3.30.450.40">
    <property type="match status" value="1"/>
</dbReference>
<dbReference type="InterPro" id="IPR013656">
    <property type="entry name" value="PAS_4"/>
</dbReference>
<keyword evidence="11 17" id="KW-1133">Transmembrane helix</keyword>
<dbReference type="InterPro" id="IPR008207">
    <property type="entry name" value="Sig_transdc_His_kin_Hpt_dom"/>
</dbReference>
<dbReference type="CDD" id="cd16922">
    <property type="entry name" value="HATPase_EvgS-ArcB-TorS-like"/>
    <property type="match status" value="1"/>
</dbReference>
<comment type="catalytic activity">
    <reaction evidence="1">
        <text>ATP + protein L-histidine = ADP + protein N-phospho-L-histidine.</text>
        <dbReference type="EC" id="2.7.13.3"/>
    </reaction>
</comment>
<dbReference type="SUPFAM" id="SSF52172">
    <property type="entry name" value="CheY-like"/>
    <property type="match status" value="1"/>
</dbReference>
<evidence type="ECO:0000259" key="22">
    <source>
        <dbReference type="PROSITE" id="PS50894"/>
    </source>
</evidence>
<dbReference type="GO" id="GO:0005524">
    <property type="term" value="F:ATP binding"/>
    <property type="evidence" value="ECO:0007669"/>
    <property type="project" value="UniProtKB-KW"/>
</dbReference>
<feature type="domain" description="PAS" evidence="20">
    <location>
        <begin position="439"/>
        <end position="484"/>
    </location>
</feature>
<evidence type="ECO:0000259" key="20">
    <source>
        <dbReference type="PROSITE" id="PS50112"/>
    </source>
</evidence>
<keyword evidence="5 16" id="KW-0597">Phosphoprotein</keyword>
<sequence>MFFSVFIFWSVKEIKHLDDELSGIHNHIKQQNTLALDLSNRVDLSTRFTSYFASTGDPVWFALYHQLRNDRNVGNEFADNFWAGKIVEAVQDNSKSVAGTERTLFPHFLDTLKETETNVAAIAIMEQARESFDELERVERGVFDRSTGVQQDFGLITHSLTYLKDRQRALSAIDLYLRTVNARLGREIAGIVEQKNRLQETIVVVVLLLLVVLALSGRLVWLQFFRPIHLMREALENRVDNLSAKYASGQSSYGALTELADVQQQILLELNHRFVFTETLSLFSNDGKDFSATEAMSKEISRYLSESFNIPLINVFVVDDGQLVCRSSIGGDRNLPTPEVLPPSYRRAFSEQKILRLSNRESSFLLQLGMGNLELHDIVLMPLSVNDEPLGMIELASVHSLQQDEIKWLEAVREDMAIAIQLAITAEKQEAADAQMSEQLTLNRQIINAIPNPMYYRDKERQYINVNNAFTDFLGVFYADVIGKCPTELFSEPIGVLFDKNEQELLDYPGSLFYDIEIDNAAGERRNLTVIEATYFDAEGQPLGIVGLFVDVTTQKRLEADLTAAKDQATKASRAKGEFLANMSHEIRTPMNAILGMTQATLQTALTKKQSLYVSNIEKAGRSLLGIINDILDFSKIEAGKFIIENNPFSLDDVLDNVCNITVGKAREKNLDLIVDISPDLPDRQIGDPQRLGQVLVNLIGNAIKFTDEGQVIVRVKAGDDQFSDNAFMLLIEVEDSGIGMTNEQVSRLFESFSQADSSISRQYGGTGLGLSISKGFVELMGGKIWVESWPGVGSRFSFTVKTKQDKSFIADDNDATQQEVLLDGVKVLLVEKEVSASRDMNRSLTILGLDVVAVSFDANVNAELVDASARGSGYSIVLIENKVPESESSATINSYRELNLSPAPRFILISEDEHKAHPQYKDSNVYDDVIAPKVSTKKLSKRLRDLLSEVCCESAAPYADLSGVRILLVEDNYINQEVAKALLEHCEPQLEVAGNGKEAISLIRKNNYDLVLMDMQMPVMDGLSATRAIRKISEFTDLPIVAMTANVLQNEIDACIASGMNDHIAKPVEAKELIAVICRWTTASNKLDVSSTKKPEEMARDTRHLLDIHEGIQRLGGNESTYWRMVTMMLDTYTVKLEKLRQKHEKSDFRDIELLAHTIKGTAGNVSAKSLSLLAARLEKGAKQGNVEIILIDKMLLLMSQILLLVPAGADPEVREVNFSGYSRKELRIELEQLAILLGQFDAQALDFIEGIKQSANEMKVDLTAIHMDIQKFDYEEAGQKLEITIEALLKEEMHSI</sequence>
<dbReference type="EMBL" id="LYBM01000038">
    <property type="protein sequence ID" value="ODA31323.1"/>
    <property type="molecule type" value="Genomic_DNA"/>
</dbReference>
<evidence type="ECO:0000256" key="16">
    <source>
        <dbReference type="PROSITE-ProRule" id="PRU00169"/>
    </source>
</evidence>
<evidence type="ECO:0000256" key="2">
    <source>
        <dbReference type="ARBA" id="ARBA00004651"/>
    </source>
</evidence>
<dbReference type="PROSITE" id="PS50112">
    <property type="entry name" value="PAS"/>
    <property type="match status" value="1"/>
</dbReference>
<dbReference type="Pfam" id="PF00072">
    <property type="entry name" value="Response_reg"/>
    <property type="match status" value="1"/>
</dbReference>
<dbReference type="PRINTS" id="PR00344">
    <property type="entry name" value="BCTRLSENSOR"/>
</dbReference>
<evidence type="ECO:0000259" key="19">
    <source>
        <dbReference type="PROSITE" id="PS50110"/>
    </source>
</evidence>
<evidence type="ECO:0000256" key="14">
    <source>
        <dbReference type="ARBA" id="ARBA00023306"/>
    </source>
</evidence>
<evidence type="ECO:0000256" key="3">
    <source>
        <dbReference type="ARBA" id="ARBA00012438"/>
    </source>
</evidence>
<keyword evidence="8" id="KW-0547">Nucleotide-binding</keyword>
<dbReference type="Gene3D" id="1.10.287.130">
    <property type="match status" value="1"/>
</dbReference>
<keyword evidence="14" id="KW-0131">Cell cycle</keyword>
<dbReference type="Gene3D" id="1.20.120.160">
    <property type="entry name" value="HPT domain"/>
    <property type="match status" value="1"/>
</dbReference>
<dbReference type="InterPro" id="IPR035965">
    <property type="entry name" value="PAS-like_dom_sf"/>
</dbReference>
<dbReference type="PANTHER" id="PTHR45339:SF1">
    <property type="entry name" value="HYBRID SIGNAL TRANSDUCTION HISTIDINE KINASE J"/>
    <property type="match status" value="1"/>
</dbReference>
<evidence type="ECO:0000256" key="1">
    <source>
        <dbReference type="ARBA" id="ARBA00000085"/>
    </source>
</evidence>
<evidence type="ECO:0000256" key="12">
    <source>
        <dbReference type="ARBA" id="ARBA00023012"/>
    </source>
</evidence>
<dbReference type="PROSITE" id="PS50109">
    <property type="entry name" value="HIS_KIN"/>
    <property type="match status" value="1"/>
</dbReference>
<evidence type="ECO:0000313" key="24">
    <source>
        <dbReference type="Proteomes" id="UP000094936"/>
    </source>
</evidence>
<keyword evidence="9" id="KW-0418">Kinase</keyword>
<protein>
    <recommendedName>
        <fullName evidence="3">histidine kinase</fullName>
        <ecNumber evidence="3">2.7.13.3</ecNumber>
    </recommendedName>
</protein>
<dbReference type="Gene3D" id="3.40.50.2300">
    <property type="match status" value="1"/>
</dbReference>
<dbReference type="NCBIfam" id="TIGR00229">
    <property type="entry name" value="sensory_box"/>
    <property type="match status" value="1"/>
</dbReference>
<dbReference type="Pfam" id="PF02518">
    <property type="entry name" value="HATPase_c"/>
    <property type="match status" value="1"/>
</dbReference>
<keyword evidence="24" id="KW-1185">Reference proteome</keyword>
<evidence type="ECO:0000256" key="13">
    <source>
        <dbReference type="ARBA" id="ARBA00023136"/>
    </source>
</evidence>
<dbReference type="EC" id="2.7.13.3" evidence="3"/>
<name>A0A1C3EDL5_9GAMM</name>